<proteinExistence type="predicted"/>
<sequence length="57" mass="6348">MKELESICNPIIAKMYQVQVAPAWEVLLWIMICLLVEAAVILFAEALKDIGSCSKPL</sequence>
<dbReference type="EMBL" id="CM046389">
    <property type="protein sequence ID" value="KAI8567975.1"/>
    <property type="molecule type" value="Genomic_DNA"/>
</dbReference>
<name>A0ACC0PR54_RHOML</name>
<organism evidence="1 2">
    <name type="scientific">Rhododendron molle</name>
    <name type="common">Chinese azalea</name>
    <name type="synonym">Azalea mollis</name>
    <dbReference type="NCBI Taxonomy" id="49168"/>
    <lineage>
        <taxon>Eukaryota</taxon>
        <taxon>Viridiplantae</taxon>
        <taxon>Streptophyta</taxon>
        <taxon>Embryophyta</taxon>
        <taxon>Tracheophyta</taxon>
        <taxon>Spermatophyta</taxon>
        <taxon>Magnoliopsida</taxon>
        <taxon>eudicotyledons</taxon>
        <taxon>Gunneridae</taxon>
        <taxon>Pentapetalae</taxon>
        <taxon>asterids</taxon>
        <taxon>Ericales</taxon>
        <taxon>Ericaceae</taxon>
        <taxon>Ericoideae</taxon>
        <taxon>Rhodoreae</taxon>
        <taxon>Rhododendron</taxon>
    </lineage>
</organism>
<dbReference type="Proteomes" id="UP001062846">
    <property type="component" value="Chromosome 2"/>
</dbReference>
<comment type="caution">
    <text evidence="1">The sequence shown here is derived from an EMBL/GenBank/DDBJ whole genome shotgun (WGS) entry which is preliminary data.</text>
</comment>
<evidence type="ECO:0000313" key="1">
    <source>
        <dbReference type="EMBL" id="KAI8567975.1"/>
    </source>
</evidence>
<protein>
    <submittedName>
        <fullName evidence="1">Uncharacterized protein</fullName>
    </submittedName>
</protein>
<reference evidence="1" key="1">
    <citation type="submission" date="2022-02" db="EMBL/GenBank/DDBJ databases">
        <title>Plant Genome Project.</title>
        <authorList>
            <person name="Zhang R.-G."/>
        </authorList>
    </citation>
    <scope>NUCLEOTIDE SEQUENCE</scope>
    <source>
        <strain evidence="1">AT1</strain>
    </source>
</reference>
<gene>
    <name evidence="1" type="ORF">RHMOL_Rhmol02G0163300</name>
</gene>
<evidence type="ECO:0000313" key="2">
    <source>
        <dbReference type="Proteomes" id="UP001062846"/>
    </source>
</evidence>
<keyword evidence="2" id="KW-1185">Reference proteome</keyword>
<accession>A0ACC0PR54</accession>